<evidence type="ECO:0008006" key="4">
    <source>
        <dbReference type="Google" id="ProtNLM"/>
    </source>
</evidence>
<gene>
    <name evidence="2" type="ORF">LTRI10_LOCUS40150</name>
</gene>
<evidence type="ECO:0000313" key="3">
    <source>
        <dbReference type="Proteomes" id="UP001497516"/>
    </source>
</evidence>
<feature type="region of interest" description="Disordered" evidence="1">
    <location>
        <begin position="55"/>
        <end position="88"/>
    </location>
</feature>
<dbReference type="EMBL" id="OZ034820">
    <property type="protein sequence ID" value="CAL1399994.1"/>
    <property type="molecule type" value="Genomic_DNA"/>
</dbReference>
<name>A0AAV2FNU4_9ROSI</name>
<reference evidence="2 3" key="1">
    <citation type="submission" date="2024-04" db="EMBL/GenBank/DDBJ databases">
        <authorList>
            <person name="Fracassetti M."/>
        </authorList>
    </citation>
    <scope>NUCLEOTIDE SEQUENCE [LARGE SCALE GENOMIC DNA]</scope>
</reference>
<dbReference type="AlphaFoldDB" id="A0AAV2FNU4"/>
<organism evidence="2 3">
    <name type="scientific">Linum trigynum</name>
    <dbReference type="NCBI Taxonomy" id="586398"/>
    <lineage>
        <taxon>Eukaryota</taxon>
        <taxon>Viridiplantae</taxon>
        <taxon>Streptophyta</taxon>
        <taxon>Embryophyta</taxon>
        <taxon>Tracheophyta</taxon>
        <taxon>Spermatophyta</taxon>
        <taxon>Magnoliopsida</taxon>
        <taxon>eudicotyledons</taxon>
        <taxon>Gunneridae</taxon>
        <taxon>Pentapetalae</taxon>
        <taxon>rosids</taxon>
        <taxon>fabids</taxon>
        <taxon>Malpighiales</taxon>
        <taxon>Linaceae</taxon>
        <taxon>Linum</taxon>
    </lineage>
</organism>
<dbReference type="Proteomes" id="UP001497516">
    <property type="component" value="Chromosome 7"/>
</dbReference>
<proteinExistence type="predicted"/>
<feature type="compositionally biased region" description="Basic and acidic residues" evidence="1">
    <location>
        <begin position="55"/>
        <end position="69"/>
    </location>
</feature>
<keyword evidence="3" id="KW-1185">Reference proteome</keyword>
<evidence type="ECO:0000256" key="1">
    <source>
        <dbReference type="SAM" id="MobiDB-lite"/>
    </source>
</evidence>
<sequence>MKGSDRSSAVLGQLGFMAATVEGRPDRAIEVAFAADFGFQMGDNHMQIVRVKGTPWERETGNEGAERDLNAGGNSTQPGEKKGLSRSVKAAMGEEVLVGGADL</sequence>
<accession>A0AAV2FNU4</accession>
<protein>
    <recommendedName>
        <fullName evidence="4">Dirigent protein</fullName>
    </recommendedName>
</protein>
<evidence type="ECO:0000313" key="2">
    <source>
        <dbReference type="EMBL" id="CAL1399994.1"/>
    </source>
</evidence>